<evidence type="ECO:0000256" key="2">
    <source>
        <dbReference type="SAM" id="SignalP"/>
    </source>
</evidence>
<name>A0A2U1J2D9_SMIAN</name>
<evidence type="ECO:0000313" key="4">
    <source>
        <dbReference type="Proteomes" id="UP000245591"/>
    </source>
</evidence>
<sequence>MLILKLSAIFYAINAFPANIETQIPEQSILVSNLKEILDSSFTLQSDFASTESIKPTSIGNDSETSTSKMFFRQTLEYKISDIDELKTVLSVEYENSLLSTQEKSIISTVSNIVFGPNQEKNELKFYSAKNLTLQASGYLKNVVSCYSDFLEYAQIEIKNHLTEPNNNVNSTEVSLNTLSNTNDNESIPGNLKIDISNLLSQDDVATADVCEFDFDETFAKELSSLYQELYYSIKKLRQSKGMCLGENFGMCTGNDFDTVDQKNILQVNPKGSKHTESTSQSSVNVPDSSASADTMTKAYSNELLDSFEQKAENLKEPTSIKTNSSILDTVDKKEAIFKKLESETQTKFVAGQHILLKDAIKIKLWMDTIRNAIDHQPKISTQDPDTNTKDTVASKVLDEQEYSPEKTQNTNIVANTKPAKTKLVIDLSKAQHL</sequence>
<protein>
    <submittedName>
        <fullName evidence="3">Uncharacterized protein</fullName>
    </submittedName>
</protein>
<keyword evidence="2" id="KW-0732">Signal</keyword>
<gene>
    <name evidence="3" type="ORF">BB558_004802</name>
</gene>
<dbReference type="AlphaFoldDB" id="A0A2U1J2D9"/>
<proteinExistence type="predicted"/>
<organism evidence="3 4">
    <name type="scientific">Smittium angustum</name>
    <dbReference type="NCBI Taxonomy" id="133377"/>
    <lineage>
        <taxon>Eukaryota</taxon>
        <taxon>Fungi</taxon>
        <taxon>Fungi incertae sedis</taxon>
        <taxon>Zoopagomycota</taxon>
        <taxon>Kickxellomycotina</taxon>
        <taxon>Harpellomycetes</taxon>
        <taxon>Harpellales</taxon>
        <taxon>Legeriomycetaceae</taxon>
        <taxon>Smittium</taxon>
    </lineage>
</organism>
<reference evidence="3 4" key="1">
    <citation type="journal article" date="2018" name="MBio">
        <title>Comparative Genomics Reveals the Core Gene Toolbox for the Fungus-Insect Symbiosis.</title>
        <authorList>
            <person name="Wang Y."/>
            <person name="Stata M."/>
            <person name="Wang W."/>
            <person name="Stajich J.E."/>
            <person name="White M.M."/>
            <person name="Moncalvo J.M."/>
        </authorList>
    </citation>
    <scope>NUCLEOTIDE SEQUENCE [LARGE SCALE GENOMIC DNA]</scope>
    <source>
        <strain evidence="3 4">AUS-126-30</strain>
    </source>
</reference>
<keyword evidence="4" id="KW-1185">Reference proteome</keyword>
<dbReference type="EMBL" id="MBFU01000461">
    <property type="protein sequence ID" value="PVZ99187.1"/>
    <property type="molecule type" value="Genomic_DNA"/>
</dbReference>
<feature type="compositionally biased region" description="Polar residues" evidence="1">
    <location>
        <begin position="278"/>
        <end position="292"/>
    </location>
</feature>
<feature type="chain" id="PRO_5015657596" evidence="2">
    <location>
        <begin position="16"/>
        <end position="434"/>
    </location>
</feature>
<evidence type="ECO:0000256" key="1">
    <source>
        <dbReference type="SAM" id="MobiDB-lite"/>
    </source>
</evidence>
<dbReference type="Proteomes" id="UP000245591">
    <property type="component" value="Unassembled WGS sequence"/>
</dbReference>
<evidence type="ECO:0000313" key="3">
    <source>
        <dbReference type="EMBL" id="PVZ99187.1"/>
    </source>
</evidence>
<feature type="signal peptide" evidence="2">
    <location>
        <begin position="1"/>
        <end position="15"/>
    </location>
</feature>
<feature type="region of interest" description="Disordered" evidence="1">
    <location>
        <begin position="270"/>
        <end position="292"/>
    </location>
</feature>
<comment type="caution">
    <text evidence="3">The sequence shown here is derived from an EMBL/GenBank/DDBJ whole genome shotgun (WGS) entry which is preliminary data.</text>
</comment>
<accession>A0A2U1J2D9</accession>